<accession>A0AA39YNN9</accession>
<dbReference type="PRINTS" id="PR00301">
    <property type="entry name" value="HEATSHOCK70"/>
</dbReference>
<dbReference type="GO" id="GO:0005524">
    <property type="term" value="F:ATP binding"/>
    <property type="evidence" value="ECO:0007669"/>
    <property type="project" value="UniProtKB-KW"/>
</dbReference>
<reference evidence="3" key="1">
    <citation type="submission" date="2023-06" db="EMBL/GenBank/DDBJ databases">
        <title>Genome-scale phylogeny and comparative genomics of the fungal order Sordariales.</title>
        <authorList>
            <consortium name="Lawrence Berkeley National Laboratory"/>
            <person name="Hensen N."/>
            <person name="Bonometti L."/>
            <person name="Westerberg I."/>
            <person name="Brannstrom I.O."/>
            <person name="Guillou S."/>
            <person name="Cros-Aarteil S."/>
            <person name="Calhoun S."/>
            <person name="Haridas S."/>
            <person name="Kuo A."/>
            <person name="Mondo S."/>
            <person name="Pangilinan J."/>
            <person name="Riley R."/>
            <person name="Labutti K."/>
            <person name="Andreopoulos B."/>
            <person name="Lipzen A."/>
            <person name="Chen C."/>
            <person name="Yanf M."/>
            <person name="Daum C."/>
            <person name="Ng V."/>
            <person name="Clum A."/>
            <person name="Steindorff A."/>
            <person name="Ohm R."/>
            <person name="Martin F."/>
            <person name="Silar P."/>
            <person name="Natvig D."/>
            <person name="Lalanne C."/>
            <person name="Gautier V."/>
            <person name="Ament-Velasquez S.L."/>
            <person name="Kruys A."/>
            <person name="Hutchinson M.I."/>
            <person name="Powell A.J."/>
            <person name="Barry K."/>
            <person name="Miller A.N."/>
            <person name="Grigoriev I.V."/>
            <person name="Debuchy R."/>
            <person name="Gladieux P."/>
            <person name="Thoren M.H."/>
            <person name="Johannesson H."/>
        </authorList>
    </citation>
    <scope>NUCLEOTIDE SEQUENCE</scope>
    <source>
        <strain evidence="3">SMH2532-1</strain>
    </source>
</reference>
<keyword evidence="1" id="KW-0547">Nucleotide-binding</keyword>
<evidence type="ECO:0000313" key="3">
    <source>
        <dbReference type="EMBL" id="KAK0654927.1"/>
    </source>
</evidence>
<organism evidence="3 4">
    <name type="scientific">Cercophora newfieldiana</name>
    <dbReference type="NCBI Taxonomy" id="92897"/>
    <lineage>
        <taxon>Eukaryota</taxon>
        <taxon>Fungi</taxon>
        <taxon>Dikarya</taxon>
        <taxon>Ascomycota</taxon>
        <taxon>Pezizomycotina</taxon>
        <taxon>Sordariomycetes</taxon>
        <taxon>Sordariomycetidae</taxon>
        <taxon>Sordariales</taxon>
        <taxon>Lasiosphaeriaceae</taxon>
        <taxon>Cercophora</taxon>
    </lineage>
</organism>
<dbReference type="InterPro" id="IPR043129">
    <property type="entry name" value="ATPase_NBD"/>
</dbReference>
<gene>
    <name evidence="3" type="ORF">B0T16DRAFT_432585</name>
</gene>
<dbReference type="CDD" id="cd10170">
    <property type="entry name" value="ASKHA_NBD_HSP70"/>
    <property type="match status" value="1"/>
</dbReference>
<dbReference type="InterPro" id="IPR013126">
    <property type="entry name" value="Hsp_70_fam"/>
</dbReference>
<evidence type="ECO:0000313" key="4">
    <source>
        <dbReference type="Proteomes" id="UP001174936"/>
    </source>
</evidence>
<name>A0AA39YNN9_9PEZI</name>
<dbReference type="Pfam" id="PF00012">
    <property type="entry name" value="HSP70"/>
    <property type="match status" value="1"/>
</dbReference>
<dbReference type="GO" id="GO:0140662">
    <property type="term" value="F:ATP-dependent protein folding chaperone"/>
    <property type="evidence" value="ECO:0007669"/>
    <property type="project" value="InterPro"/>
</dbReference>
<evidence type="ECO:0008006" key="5">
    <source>
        <dbReference type="Google" id="ProtNLM"/>
    </source>
</evidence>
<evidence type="ECO:0000256" key="1">
    <source>
        <dbReference type="ARBA" id="ARBA00022741"/>
    </source>
</evidence>
<protein>
    <recommendedName>
        <fullName evidence="5">Actin-like ATPase domain-containing protein</fullName>
    </recommendedName>
</protein>
<dbReference type="PANTHER" id="PTHR14187:SF81">
    <property type="entry name" value="HSP70 FAMILY PROTEIN (AFU_ORTHOLOGUE AFUA_4G14040)"/>
    <property type="match status" value="1"/>
</dbReference>
<dbReference type="SUPFAM" id="SSF53067">
    <property type="entry name" value="Actin-like ATPase domain"/>
    <property type="match status" value="2"/>
</dbReference>
<comment type="caution">
    <text evidence="3">The sequence shown here is derived from an EMBL/GenBank/DDBJ whole genome shotgun (WGS) entry which is preliminary data.</text>
</comment>
<keyword evidence="2" id="KW-0067">ATP-binding</keyword>
<dbReference type="Gene3D" id="3.30.420.40">
    <property type="match status" value="2"/>
</dbReference>
<dbReference type="PANTHER" id="PTHR14187">
    <property type="entry name" value="ALPHA KINASE/ELONGATION FACTOR 2 KINASE"/>
    <property type="match status" value="1"/>
</dbReference>
<sequence>MPQSLSGRLRIIVGIDFGTTFTGISYVTSDKTSANDIDVLRTWPGNGCPVEGNWKTPSVIAYKQENPSATRNRWGYEVRGNMTSCSWTKLLLDQSAETAEFDDPSLQLAAGGAFFHLPKGKTAEQVCQDYLSNVYNYLVENLKQRMTPEVFNITPMECYLTVPAIWTDKAQSATRRAAINASFASRHLDTLRMITEPEAAAIAALKHDLKPGSVNEVVVGDNILVLDCGGGTVDITTYTIQKTEPIIEFEEICVGAGANFHKFMLTRFGTSFEKAPPKFKGAGSHFMQAFEKAKQSFGSLENDTYEIGPIPLGSNHKAKHYDIDEECVILSKADMTDIFAPVVDDVLRLVAQQINKALEVQKKRINLIILVGGFGNSDHLKKAVDTWAGKNGIKCIRPNFCQAAVVRGAAIRGLEGTVPSKLICRRHYGFRLSLIFKNGVHDEKNAYWDFGVKRSRSHVRWMINKGTEVTKSTSFQCPLVRTLTQGASKVFTMDLYSCTLDSAPERAENPRIIRVGSINMDFSSVDLSGFKTRTVESGGFHQVETQVEFEIRLDYRSESGVLGFTCISKGQNIGHTTIEFQE</sequence>
<evidence type="ECO:0000256" key="2">
    <source>
        <dbReference type="ARBA" id="ARBA00022840"/>
    </source>
</evidence>
<dbReference type="EMBL" id="JAULSV010000001">
    <property type="protein sequence ID" value="KAK0654927.1"/>
    <property type="molecule type" value="Genomic_DNA"/>
</dbReference>
<dbReference type="AlphaFoldDB" id="A0AA39YNN9"/>
<keyword evidence="4" id="KW-1185">Reference proteome</keyword>
<dbReference type="Proteomes" id="UP001174936">
    <property type="component" value="Unassembled WGS sequence"/>
</dbReference>
<proteinExistence type="predicted"/>